<dbReference type="InterPro" id="IPR000014">
    <property type="entry name" value="PAS"/>
</dbReference>
<keyword evidence="13" id="KW-0411">Iron-sulfur</keyword>
<comment type="subcellular location">
    <subcellularLocation>
        <location evidence="3">Cytoplasm</location>
    </subcellularLocation>
</comment>
<comment type="function">
    <text evidence="14">Member of the two-component regulatory system NreB/NreC involved in the control of dissimilatory nitrate/nitrite reduction in response to oxygen. NreB functions as a direct oxygen sensor histidine kinase which is autophosphorylated, in the absence of oxygen, probably at the conserved histidine residue, and transfers its phosphate group probably to a conserved aspartate residue of NreC. NreB/NreC activates the expression of the nitrate (narGHJI) and nitrite (nir) reductase operons, as well as the putative nitrate transporter gene narT.</text>
</comment>
<dbReference type="Pfam" id="PF02518">
    <property type="entry name" value="HATPase_c"/>
    <property type="match status" value="1"/>
</dbReference>
<evidence type="ECO:0000256" key="6">
    <source>
        <dbReference type="ARBA" id="ARBA00022485"/>
    </source>
</evidence>
<evidence type="ECO:0000256" key="12">
    <source>
        <dbReference type="ARBA" id="ARBA00023012"/>
    </source>
</evidence>
<evidence type="ECO:0000256" key="13">
    <source>
        <dbReference type="ARBA" id="ARBA00023014"/>
    </source>
</evidence>
<evidence type="ECO:0000259" key="17">
    <source>
        <dbReference type="PROSITE" id="PS50112"/>
    </source>
</evidence>
<dbReference type="Gene3D" id="3.30.450.20">
    <property type="entry name" value="PAS domain"/>
    <property type="match status" value="3"/>
</dbReference>
<dbReference type="InterPro" id="IPR013655">
    <property type="entry name" value="PAS_fold_3"/>
</dbReference>
<evidence type="ECO:0000256" key="4">
    <source>
        <dbReference type="ARBA" id="ARBA00012438"/>
    </source>
</evidence>
<dbReference type="InterPro" id="IPR001610">
    <property type="entry name" value="PAC"/>
</dbReference>
<dbReference type="CDD" id="cd00130">
    <property type="entry name" value="PAS"/>
    <property type="match status" value="1"/>
</dbReference>
<dbReference type="PROSITE" id="PS50109">
    <property type="entry name" value="HIS_KIN"/>
    <property type="match status" value="1"/>
</dbReference>
<dbReference type="InterPro" id="IPR050482">
    <property type="entry name" value="Sensor_HK_TwoCompSys"/>
</dbReference>
<sequence>MNDEESASLTAAEAEARFRALAELVPDLLWRTDAHGSPDWYNQRWYDYTGQTPAEAVADGWLQALHPADRGPSMSRYQQALAEGSTLRQEHRIRSASGEYRWFQIRSKPVRDAQGRISQWVGAATDIHERHLAEDARQARADAALRASEEQFRLFVTASSDTLYRMSPDWQQLLYMDGQHFQSAAPTPSSTWAEQYSFADDRATIAAAVATAIASKQVFELEHRVVQGDGRVAWVYSRAVPVLDEQGEIVEWFGAATDISARKQAEAELQALTASLEQQVAERTQALRASRDVLQSIYDTTLVGMTVLEAVRGADGTVLDFRMASVNQELTRESGRTDLVGKLYAEEFPGVRASGLLDQMREVVETGVPQQLEYFYPYEDRNQWYSASFVRLGDGLVTTTLNISARKQTEAESQRLAEENLHLRLTQQQARIEAVLTAQEEERRRIAESLHNGVGQLLYAVKLQFDQLGLAPALKAVPELAAMQRQATGLLSDAIRQARTLSHELTPGIVADFGLAAALHDICHKLKSPGLYWQCLVHLDEEYPVPEHLQVAAYRLAQELTQNVIKHAHATQATLEVETLPGWLVLRAEDNGRGFDPAAPSAGIGLPSLRNRVALLGGSVRLEAAPGRGTRVQVRVPL</sequence>
<dbReference type="Pfam" id="PF07730">
    <property type="entry name" value="HisKA_3"/>
    <property type="match status" value="1"/>
</dbReference>
<evidence type="ECO:0000256" key="10">
    <source>
        <dbReference type="ARBA" id="ARBA00022777"/>
    </source>
</evidence>
<dbReference type="SMART" id="SM00387">
    <property type="entry name" value="HATPase_c"/>
    <property type="match status" value="1"/>
</dbReference>
<keyword evidence="7" id="KW-0963">Cytoplasm</keyword>
<dbReference type="Gene3D" id="3.30.565.10">
    <property type="entry name" value="Histidine kinase-like ATPase, C-terminal domain"/>
    <property type="match status" value="1"/>
</dbReference>
<protein>
    <recommendedName>
        <fullName evidence="5">Oxygen sensor histidine kinase NreB</fullName>
        <ecNumber evidence="4">2.7.13.3</ecNumber>
    </recommendedName>
    <alternativeName>
        <fullName evidence="15">Nitrogen regulation protein B</fullName>
    </alternativeName>
</protein>
<organism evidence="19 20">
    <name type="scientific">Hymenobacter aranciens</name>
    <dbReference type="NCBI Taxonomy" id="3063996"/>
    <lineage>
        <taxon>Bacteria</taxon>
        <taxon>Pseudomonadati</taxon>
        <taxon>Bacteroidota</taxon>
        <taxon>Cytophagia</taxon>
        <taxon>Cytophagales</taxon>
        <taxon>Hymenobacteraceae</taxon>
        <taxon>Hymenobacter</taxon>
    </lineage>
</organism>
<evidence type="ECO:0000259" key="16">
    <source>
        <dbReference type="PROSITE" id="PS50109"/>
    </source>
</evidence>
<keyword evidence="10" id="KW-0418">Kinase</keyword>
<feature type="domain" description="PAC" evidence="18">
    <location>
        <begin position="87"/>
        <end position="139"/>
    </location>
</feature>
<evidence type="ECO:0000256" key="14">
    <source>
        <dbReference type="ARBA" id="ARBA00024827"/>
    </source>
</evidence>
<dbReference type="EMBL" id="JAUQSY010000002">
    <property type="protein sequence ID" value="MDO7873700.1"/>
    <property type="molecule type" value="Genomic_DNA"/>
</dbReference>
<dbReference type="NCBIfam" id="TIGR00229">
    <property type="entry name" value="sensory_box"/>
    <property type="match status" value="2"/>
</dbReference>
<dbReference type="InterPro" id="IPR005467">
    <property type="entry name" value="His_kinase_dom"/>
</dbReference>
<dbReference type="SMART" id="SM00086">
    <property type="entry name" value="PAC"/>
    <property type="match status" value="2"/>
</dbReference>
<feature type="domain" description="PAS" evidence="17">
    <location>
        <begin position="14"/>
        <end position="84"/>
    </location>
</feature>
<dbReference type="PROSITE" id="PS50112">
    <property type="entry name" value="PAS"/>
    <property type="match status" value="1"/>
</dbReference>
<evidence type="ECO:0000256" key="3">
    <source>
        <dbReference type="ARBA" id="ARBA00004496"/>
    </source>
</evidence>
<dbReference type="InterPro" id="IPR000700">
    <property type="entry name" value="PAS-assoc_C"/>
</dbReference>
<dbReference type="InterPro" id="IPR003594">
    <property type="entry name" value="HATPase_dom"/>
</dbReference>
<evidence type="ECO:0000256" key="1">
    <source>
        <dbReference type="ARBA" id="ARBA00000085"/>
    </source>
</evidence>
<keyword evidence="9" id="KW-0479">Metal-binding</keyword>
<evidence type="ECO:0000313" key="20">
    <source>
        <dbReference type="Proteomes" id="UP001176429"/>
    </source>
</evidence>
<dbReference type="PROSITE" id="PS50113">
    <property type="entry name" value="PAC"/>
    <property type="match status" value="2"/>
</dbReference>
<accession>A0ABT9B7D2</accession>
<evidence type="ECO:0000256" key="5">
    <source>
        <dbReference type="ARBA" id="ARBA00017322"/>
    </source>
</evidence>
<keyword evidence="11" id="KW-0408">Iron</keyword>
<dbReference type="Pfam" id="PF08447">
    <property type="entry name" value="PAS_3"/>
    <property type="match status" value="2"/>
</dbReference>
<feature type="domain" description="PAC" evidence="18">
    <location>
        <begin position="219"/>
        <end position="271"/>
    </location>
</feature>
<evidence type="ECO:0000256" key="11">
    <source>
        <dbReference type="ARBA" id="ARBA00023004"/>
    </source>
</evidence>
<comment type="cofactor">
    <cofactor evidence="2">
        <name>[4Fe-4S] cluster</name>
        <dbReference type="ChEBI" id="CHEBI:49883"/>
    </cofactor>
</comment>
<dbReference type="Gene3D" id="1.20.5.1930">
    <property type="match status" value="1"/>
</dbReference>
<comment type="catalytic activity">
    <reaction evidence="1">
        <text>ATP + protein L-histidine = ADP + protein N-phospho-L-histidine.</text>
        <dbReference type="EC" id="2.7.13.3"/>
    </reaction>
</comment>
<dbReference type="InterPro" id="IPR013656">
    <property type="entry name" value="PAS_4"/>
</dbReference>
<reference evidence="19" key="1">
    <citation type="submission" date="2023-07" db="EMBL/GenBank/DDBJ databases">
        <authorList>
            <person name="Kim M.K."/>
        </authorList>
    </citation>
    <scope>NUCLEOTIDE SEQUENCE</scope>
    <source>
        <strain evidence="19">ASUV-10-1</strain>
    </source>
</reference>
<dbReference type="PRINTS" id="PR00344">
    <property type="entry name" value="BCTRLSENSOR"/>
</dbReference>
<dbReference type="Proteomes" id="UP001176429">
    <property type="component" value="Unassembled WGS sequence"/>
</dbReference>
<dbReference type="InterPro" id="IPR036890">
    <property type="entry name" value="HATPase_C_sf"/>
</dbReference>
<evidence type="ECO:0000256" key="8">
    <source>
        <dbReference type="ARBA" id="ARBA00022679"/>
    </source>
</evidence>
<dbReference type="SUPFAM" id="SSF55785">
    <property type="entry name" value="PYP-like sensor domain (PAS domain)"/>
    <property type="match status" value="3"/>
</dbReference>
<dbReference type="InterPro" id="IPR035965">
    <property type="entry name" value="PAS-like_dom_sf"/>
</dbReference>
<evidence type="ECO:0000256" key="2">
    <source>
        <dbReference type="ARBA" id="ARBA00001966"/>
    </source>
</evidence>
<comment type="caution">
    <text evidence="19">The sequence shown here is derived from an EMBL/GenBank/DDBJ whole genome shotgun (WGS) entry which is preliminary data.</text>
</comment>
<dbReference type="PANTHER" id="PTHR24421">
    <property type="entry name" value="NITRATE/NITRITE SENSOR PROTEIN NARX-RELATED"/>
    <property type="match status" value="1"/>
</dbReference>
<evidence type="ECO:0000256" key="7">
    <source>
        <dbReference type="ARBA" id="ARBA00022490"/>
    </source>
</evidence>
<evidence type="ECO:0000256" key="15">
    <source>
        <dbReference type="ARBA" id="ARBA00030800"/>
    </source>
</evidence>
<dbReference type="RefSeq" id="WP_305005016.1">
    <property type="nucleotide sequence ID" value="NZ_JAUQSY010000002.1"/>
</dbReference>
<evidence type="ECO:0000256" key="9">
    <source>
        <dbReference type="ARBA" id="ARBA00022723"/>
    </source>
</evidence>
<dbReference type="Pfam" id="PF08448">
    <property type="entry name" value="PAS_4"/>
    <property type="match status" value="1"/>
</dbReference>
<gene>
    <name evidence="19" type="ORF">Q5H93_03070</name>
</gene>
<dbReference type="SMART" id="SM00091">
    <property type="entry name" value="PAS"/>
    <property type="match status" value="1"/>
</dbReference>
<proteinExistence type="predicted"/>
<dbReference type="EC" id="2.7.13.3" evidence="4"/>
<keyword evidence="8" id="KW-0808">Transferase</keyword>
<dbReference type="InterPro" id="IPR004358">
    <property type="entry name" value="Sig_transdc_His_kin-like_C"/>
</dbReference>
<keyword evidence="12" id="KW-0902">Two-component regulatory system</keyword>
<evidence type="ECO:0000313" key="19">
    <source>
        <dbReference type="EMBL" id="MDO7873700.1"/>
    </source>
</evidence>
<keyword evidence="6" id="KW-0004">4Fe-4S</keyword>
<evidence type="ECO:0000259" key="18">
    <source>
        <dbReference type="PROSITE" id="PS50113"/>
    </source>
</evidence>
<keyword evidence="20" id="KW-1185">Reference proteome</keyword>
<dbReference type="CDD" id="cd16917">
    <property type="entry name" value="HATPase_UhpB-NarQ-NarX-like"/>
    <property type="match status" value="1"/>
</dbReference>
<feature type="domain" description="Histidine kinase" evidence="16">
    <location>
        <begin position="555"/>
        <end position="638"/>
    </location>
</feature>
<name>A0ABT9B7D2_9BACT</name>
<dbReference type="SUPFAM" id="SSF55874">
    <property type="entry name" value="ATPase domain of HSP90 chaperone/DNA topoisomerase II/histidine kinase"/>
    <property type="match status" value="1"/>
</dbReference>
<dbReference type="InterPro" id="IPR011712">
    <property type="entry name" value="Sig_transdc_His_kin_sub3_dim/P"/>
</dbReference>